<evidence type="ECO:0000256" key="8">
    <source>
        <dbReference type="ARBA" id="ARBA00049560"/>
    </source>
</evidence>
<comment type="similarity">
    <text evidence="2">Belongs to the TMEM86 family.</text>
</comment>
<keyword evidence="3" id="KW-0812">Transmembrane</keyword>
<keyword evidence="5" id="KW-0472">Membrane</keyword>
<name>A0A182YQH2_ANOST</name>
<evidence type="ECO:0000256" key="5">
    <source>
        <dbReference type="ARBA" id="ARBA00023136"/>
    </source>
</evidence>
<dbReference type="PANTHER" id="PTHR31885:SF6">
    <property type="entry name" value="GH04784P"/>
    <property type="match status" value="1"/>
</dbReference>
<dbReference type="EC" id="3.3.2.2" evidence="6"/>
<evidence type="ECO:0000256" key="6">
    <source>
        <dbReference type="ARBA" id="ARBA00035673"/>
    </source>
</evidence>
<dbReference type="PANTHER" id="PTHR31885">
    <property type="entry name" value="GH04784P"/>
    <property type="match status" value="1"/>
</dbReference>
<protein>
    <recommendedName>
        <fullName evidence="6">lysoplasmalogenase</fullName>
        <ecNumber evidence="6">3.3.2.2</ecNumber>
    </recommendedName>
</protein>
<reference evidence="10" key="1">
    <citation type="journal article" date="2014" name="Genome Biol.">
        <title>Genome analysis of a major urban malaria vector mosquito, Anopheles stephensi.</title>
        <authorList>
            <person name="Jiang X."/>
            <person name="Peery A."/>
            <person name="Hall A.B."/>
            <person name="Sharma A."/>
            <person name="Chen X.G."/>
            <person name="Waterhouse R.M."/>
            <person name="Komissarov A."/>
            <person name="Riehle M.M."/>
            <person name="Shouche Y."/>
            <person name="Sharakhova M.V."/>
            <person name="Lawson D."/>
            <person name="Pakpour N."/>
            <person name="Arensburger P."/>
            <person name="Davidson V.L."/>
            <person name="Eiglmeier K."/>
            <person name="Emrich S."/>
            <person name="George P."/>
            <person name="Kennedy R.C."/>
            <person name="Mane S.P."/>
            <person name="Maslen G."/>
            <person name="Oringanje C."/>
            <person name="Qi Y."/>
            <person name="Settlage R."/>
            <person name="Tojo M."/>
            <person name="Tubio J.M."/>
            <person name="Unger M.F."/>
            <person name="Wang B."/>
            <person name="Vernick K.D."/>
            <person name="Ribeiro J.M."/>
            <person name="James A.A."/>
            <person name="Michel K."/>
            <person name="Riehle M.A."/>
            <person name="Luckhart S."/>
            <person name="Sharakhov I.V."/>
            <person name="Tu Z."/>
        </authorList>
    </citation>
    <scope>NUCLEOTIDE SEQUENCE [LARGE SCALE GENOMIC DNA]</scope>
    <source>
        <strain evidence="10">Indian</strain>
    </source>
</reference>
<dbReference type="Proteomes" id="UP000076408">
    <property type="component" value="Unassembled WGS sequence"/>
</dbReference>
<accession>A0A182YQH2</accession>
<comment type="catalytic activity">
    <reaction evidence="8">
        <text>a 1-O-(1Z-alkenyl)-sn-glycero-3-phosphocholine + H2O = a 2,3-saturated aldehyde + sn-glycerol 3-phosphocholine</text>
        <dbReference type="Rhea" id="RHEA:22544"/>
        <dbReference type="ChEBI" id="CHEBI:15377"/>
        <dbReference type="ChEBI" id="CHEBI:16870"/>
        <dbReference type="ChEBI" id="CHEBI:73359"/>
        <dbReference type="ChEBI" id="CHEBI:77287"/>
        <dbReference type="EC" id="3.3.2.2"/>
    </reaction>
</comment>
<keyword evidence="4" id="KW-1133">Transmembrane helix</keyword>
<comment type="catalytic activity">
    <reaction evidence="7">
        <text>a 1-O-(1Z-alkenyl)-sn-glycero-3-phosphoethanolamine + H2O = a 2,3-saturated aldehyde + sn-glycero-3-phosphoethanolamine</text>
        <dbReference type="Rhea" id="RHEA:16905"/>
        <dbReference type="ChEBI" id="CHEBI:15377"/>
        <dbReference type="ChEBI" id="CHEBI:73359"/>
        <dbReference type="ChEBI" id="CHEBI:77288"/>
        <dbReference type="ChEBI" id="CHEBI:143890"/>
        <dbReference type="EC" id="3.3.2.2"/>
    </reaction>
</comment>
<dbReference type="VEuPathDB" id="VectorBase:ASTEI20_031636"/>
<evidence type="ECO:0000313" key="10">
    <source>
        <dbReference type="Proteomes" id="UP000076408"/>
    </source>
</evidence>
<evidence type="ECO:0000256" key="4">
    <source>
        <dbReference type="ARBA" id="ARBA00022989"/>
    </source>
</evidence>
<evidence type="ECO:0000256" key="1">
    <source>
        <dbReference type="ARBA" id="ARBA00004141"/>
    </source>
</evidence>
<dbReference type="VEuPathDB" id="VectorBase:ASTEI10708"/>
<evidence type="ECO:0000256" key="3">
    <source>
        <dbReference type="ARBA" id="ARBA00022692"/>
    </source>
</evidence>
<evidence type="ECO:0000313" key="9">
    <source>
        <dbReference type="EnsemblMetazoa" id="ASTEI10708-PA"/>
    </source>
</evidence>
<dbReference type="Pfam" id="PF07947">
    <property type="entry name" value="YhhN"/>
    <property type="match status" value="1"/>
</dbReference>
<proteinExistence type="inferred from homology"/>
<dbReference type="GO" id="GO:0047408">
    <property type="term" value="F:alkenylglycerophosphocholine hydrolase activity"/>
    <property type="evidence" value="ECO:0007669"/>
    <property type="project" value="UniProtKB-EC"/>
</dbReference>
<dbReference type="STRING" id="30069.A0A182YQH2"/>
<reference evidence="9" key="2">
    <citation type="submission" date="2020-05" db="UniProtKB">
        <authorList>
            <consortium name="EnsemblMetazoa"/>
        </authorList>
    </citation>
    <scope>IDENTIFICATION</scope>
    <source>
        <strain evidence="9">Indian</strain>
    </source>
</reference>
<dbReference type="AlphaFoldDB" id="A0A182YQH2"/>
<comment type="subcellular location">
    <subcellularLocation>
        <location evidence="1">Membrane</location>
        <topology evidence="1">Multi-pass membrane protein</topology>
    </subcellularLocation>
</comment>
<sequence>MHADIQLIILCDANVIKKSYSVRNLQPIRLGKYQKRIMYGLLFSSFGDFLLNYDLFETGMGAFGVAQVFYIWAFGMKPLKLWIGVTLYLSGFFATAVFFGNLNSVIKTYIMVTYYFAQVGITLSVNDVQLNESTGVKKNSQRQHKKSGTKSN</sequence>
<dbReference type="EnsemblMetazoa" id="ASTEI10708-RA">
    <property type="protein sequence ID" value="ASTEI10708-PA"/>
    <property type="gene ID" value="ASTEI10708"/>
</dbReference>
<evidence type="ECO:0000256" key="7">
    <source>
        <dbReference type="ARBA" id="ARBA00049458"/>
    </source>
</evidence>
<dbReference type="GO" id="GO:0016020">
    <property type="term" value="C:membrane"/>
    <property type="evidence" value="ECO:0007669"/>
    <property type="project" value="UniProtKB-SubCell"/>
</dbReference>
<evidence type="ECO:0000256" key="2">
    <source>
        <dbReference type="ARBA" id="ARBA00007375"/>
    </source>
</evidence>
<dbReference type="InterPro" id="IPR012506">
    <property type="entry name" value="TMEM86B-like"/>
</dbReference>
<dbReference type="VEuPathDB" id="VectorBase:ASTE001348"/>
<organism evidence="9 10">
    <name type="scientific">Anopheles stephensi</name>
    <name type="common">Indo-Pakistan malaria mosquito</name>
    <dbReference type="NCBI Taxonomy" id="30069"/>
    <lineage>
        <taxon>Eukaryota</taxon>
        <taxon>Metazoa</taxon>
        <taxon>Ecdysozoa</taxon>
        <taxon>Arthropoda</taxon>
        <taxon>Hexapoda</taxon>
        <taxon>Insecta</taxon>
        <taxon>Pterygota</taxon>
        <taxon>Neoptera</taxon>
        <taxon>Endopterygota</taxon>
        <taxon>Diptera</taxon>
        <taxon>Nematocera</taxon>
        <taxon>Culicoidea</taxon>
        <taxon>Culicidae</taxon>
        <taxon>Anophelinae</taxon>
        <taxon>Anopheles</taxon>
    </lineage>
</organism>
<keyword evidence="10" id="KW-1185">Reference proteome</keyword>